<name>A0A9P6T6E5_9BASI</name>
<comment type="caution">
    <text evidence="1">The sequence shown here is derived from an EMBL/GenBank/DDBJ whole genome shotgun (WGS) entry which is preliminary data.</text>
</comment>
<organism evidence="1 2">
    <name type="scientific">Cronartium quercuum f. sp. fusiforme G11</name>
    <dbReference type="NCBI Taxonomy" id="708437"/>
    <lineage>
        <taxon>Eukaryota</taxon>
        <taxon>Fungi</taxon>
        <taxon>Dikarya</taxon>
        <taxon>Basidiomycota</taxon>
        <taxon>Pucciniomycotina</taxon>
        <taxon>Pucciniomycetes</taxon>
        <taxon>Pucciniales</taxon>
        <taxon>Coleosporiaceae</taxon>
        <taxon>Cronartium</taxon>
    </lineage>
</organism>
<protein>
    <submittedName>
        <fullName evidence="1">Uncharacterized protein</fullName>
    </submittedName>
</protein>
<dbReference type="EMBL" id="MU167440">
    <property type="protein sequence ID" value="KAG0140485.1"/>
    <property type="molecule type" value="Genomic_DNA"/>
</dbReference>
<dbReference type="Proteomes" id="UP000886653">
    <property type="component" value="Unassembled WGS sequence"/>
</dbReference>
<accession>A0A9P6T6E5</accession>
<proteinExistence type="predicted"/>
<gene>
    <name evidence="1" type="ORF">CROQUDRAFT_53176</name>
</gene>
<keyword evidence="2" id="KW-1185">Reference proteome</keyword>
<sequence>MEGDNIEKHIDILLFYHNCLNSLITKDNPLTPNAILTMALFISLPSDWTLVVNNLMQCNNISSAKVIRALQNKSTRQKSSHLHTKDFASASKATMTTSDKKRCTFCK</sequence>
<evidence type="ECO:0000313" key="2">
    <source>
        <dbReference type="Proteomes" id="UP000886653"/>
    </source>
</evidence>
<evidence type="ECO:0000313" key="1">
    <source>
        <dbReference type="EMBL" id="KAG0140485.1"/>
    </source>
</evidence>
<dbReference type="AlphaFoldDB" id="A0A9P6T6E5"/>
<reference evidence="1" key="1">
    <citation type="submission" date="2013-11" db="EMBL/GenBank/DDBJ databases">
        <title>Genome sequence of the fusiform rust pathogen reveals effectors for host alternation and coevolution with pine.</title>
        <authorList>
            <consortium name="DOE Joint Genome Institute"/>
            <person name="Smith K."/>
            <person name="Pendleton A."/>
            <person name="Kubisiak T."/>
            <person name="Anderson C."/>
            <person name="Salamov A."/>
            <person name="Aerts A."/>
            <person name="Riley R."/>
            <person name="Clum A."/>
            <person name="Lindquist E."/>
            <person name="Ence D."/>
            <person name="Campbell M."/>
            <person name="Kronenberg Z."/>
            <person name="Feau N."/>
            <person name="Dhillon B."/>
            <person name="Hamelin R."/>
            <person name="Burleigh J."/>
            <person name="Smith J."/>
            <person name="Yandell M."/>
            <person name="Nelson C."/>
            <person name="Grigoriev I."/>
            <person name="Davis J."/>
        </authorList>
    </citation>
    <scope>NUCLEOTIDE SEQUENCE</scope>
    <source>
        <strain evidence="1">G11</strain>
    </source>
</reference>